<accession>A0A090GDW0</accession>
<name>A0A090GDW0_MESPL</name>
<dbReference type="EMBL" id="CCNE01000023">
    <property type="protein sequence ID" value="CDX58386.1"/>
    <property type="molecule type" value="Genomic_DNA"/>
</dbReference>
<proteinExistence type="predicted"/>
<protein>
    <submittedName>
        <fullName evidence="1">Uncharacterized protein</fullName>
    </submittedName>
</protein>
<evidence type="ECO:0000313" key="2">
    <source>
        <dbReference type="Proteomes" id="UP000046122"/>
    </source>
</evidence>
<reference evidence="1 2" key="1">
    <citation type="submission" date="2014-08" db="EMBL/GenBank/DDBJ databases">
        <authorList>
            <person name="Moulin Lionel"/>
        </authorList>
    </citation>
    <scope>NUCLEOTIDE SEQUENCE [LARGE SCALE GENOMIC DNA]</scope>
</reference>
<dbReference type="Proteomes" id="UP000046122">
    <property type="component" value="Unassembled WGS sequence"/>
</dbReference>
<gene>
    <name evidence="1" type="ORF">MPL3365_30105</name>
</gene>
<organism evidence="1 2">
    <name type="scientific">Mesorhizobium plurifarium</name>
    <dbReference type="NCBI Taxonomy" id="69974"/>
    <lineage>
        <taxon>Bacteria</taxon>
        <taxon>Pseudomonadati</taxon>
        <taxon>Pseudomonadota</taxon>
        <taxon>Alphaproteobacteria</taxon>
        <taxon>Hyphomicrobiales</taxon>
        <taxon>Phyllobacteriaceae</taxon>
        <taxon>Mesorhizobium</taxon>
    </lineage>
</organism>
<evidence type="ECO:0000313" key="1">
    <source>
        <dbReference type="EMBL" id="CDX58386.1"/>
    </source>
</evidence>
<dbReference type="AlphaFoldDB" id="A0A090GDW0"/>
<sequence>MPGTWSRLTELTLLNALAAGTLDPAASRPLPVVRPVRSVHAFIPKNVIFAIHSKSVSPIAASQIGRFPLTDCKSTAM</sequence>